<dbReference type="AlphaFoldDB" id="A0LJU8"/>
<dbReference type="Proteomes" id="UP000001784">
    <property type="component" value="Chromosome"/>
</dbReference>
<dbReference type="EMBL" id="CP000478">
    <property type="protein sequence ID" value="ABK17700.1"/>
    <property type="molecule type" value="Genomic_DNA"/>
</dbReference>
<evidence type="ECO:0000256" key="1">
    <source>
        <dbReference type="SAM" id="Phobius"/>
    </source>
</evidence>
<feature type="transmembrane region" description="Helical" evidence="1">
    <location>
        <begin position="60"/>
        <end position="77"/>
    </location>
</feature>
<reference evidence="2 3" key="1">
    <citation type="submission" date="2006-10" db="EMBL/GenBank/DDBJ databases">
        <title>Complete sequence of Syntrophobacter fumaroxidans MPOB.</title>
        <authorList>
            <consortium name="US DOE Joint Genome Institute"/>
            <person name="Copeland A."/>
            <person name="Lucas S."/>
            <person name="Lapidus A."/>
            <person name="Barry K."/>
            <person name="Detter J.C."/>
            <person name="Glavina del Rio T."/>
            <person name="Hammon N."/>
            <person name="Israni S."/>
            <person name="Pitluck S."/>
            <person name="Goltsman E.G."/>
            <person name="Martinez M."/>
            <person name="Schmutz J."/>
            <person name="Larimer F."/>
            <person name="Land M."/>
            <person name="Hauser L."/>
            <person name="Kyrpides N."/>
            <person name="Kim E."/>
            <person name="Boone D.R."/>
            <person name="Brockman F."/>
            <person name="Culley D."/>
            <person name="Ferry J."/>
            <person name="Gunsalus R."/>
            <person name="McInerney M.J."/>
            <person name="Morrison M."/>
            <person name="Plugge C."/>
            <person name="Rohlin L."/>
            <person name="Scholten J."/>
            <person name="Sieber J."/>
            <person name="Stams A.J.M."/>
            <person name="Worm P."/>
            <person name="Henstra A.M."/>
            <person name="Richardson P."/>
        </authorList>
    </citation>
    <scope>NUCLEOTIDE SEQUENCE [LARGE SCALE GENOMIC DNA]</scope>
    <source>
        <strain evidence="3">DSM 10017 / MPOB</strain>
    </source>
</reference>
<gene>
    <name evidence="2" type="ordered locus">Sfum_2017</name>
</gene>
<feature type="transmembrane region" description="Helical" evidence="1">
    <location>
        <begin position="35"/>
        <end position="53"/>
    </location>
</feature>
<name>A0LJU8_SYNFM</name>
<dbReference type="KEGG" id="sfu:Sfum_2017"/>
<keyword evidence="1" id="KW-0812">Transmembrane</keyword>
<evidence type="ECO:0000313" key="3">
    <source>
        <dbReference type="Proteomes" id="UP000001784"/>
    </source>
</evidence>
<sequence precursor="true">MNLDTARKIVIAVIALLIFREFASFLAAVAGAVPAMIGAVLVLSAQLFFSRLVGKGLRHYAYILIPTLVFTAVPVGLKVRRFLGIGGRSSLGLLWDITPMMVGFVLPVLLLLIAWWILGKQGPGVSEVRPEKIVNTASPQS</sequence>
<keyword evidence="1" id="KW-0472">Membrane</keyword>
<proteinExistence type="predicted"/>
<keyword evidence="1" id="KW-1133">Transmembrane helix</keyword>
<protein>
    <submittedName>
        <fullName evidence="2">Uncharacterized protein</fullName>
    </submittedName>
</protein>
<feature type="transmembrane region" description="Helical" evidence="1">
    <location>
        <begin position="9"/>
        <end position="29"/>
    </location>
</feature>
<dbReference type="InParanoid" id="A0LJU8"/>
<keyword evidence="3" id="KW-1185">Reference proteome</keyword>
<dbReference type="HOGENOM" id="CLU_1824366_0_0_7"/>
<organism evidence="2 3">
    <name type="scientific">Syntrophobacter fumaroxidans (strain DSM 10017 / MPOB)</name>
    <dbReference type="NCBI Taxonomy" id="335543"/>
    <lineage>
        <taxon>Bacteria</taxon>
        <taxon>Pseudomonadati</taxon>
        <taxon>Thermodesulfobacteriota</taxon>
        <taxon>Syntrophobacteria</taxon>
        <taxon>Syntrophobacterales</taxon>
        <taxon>Syntrophobacteraceae</taxon>
        <taxon>Syntrophobacter</taxon>
    </lineage>
</organism>
<accession>A0LJU8</accession>
<feature type="transmembrane region" description="Helical" evidence="1">
    <location>
        <begin position="97"/>
        <end position="118"/>
    </location>
</feature>
<dbReference type="RefSeq" id="WP_011698870.1">
    <property type="nucleotide sequence ID" value="NC_008554.1"/>
</dbReference>
<evidence type="ECO:0000313" key="2">
    <source>
        <dbReference type="EMBL" id="ABK17700.1"/>
    </source>
</evidence>